<keyword evidence="13" id="KW-1185">Reference proteome</keyword>
<keyword evidence="10" id="KW-0285">Flavoprotein</keyword>
<feature type="transmembrane region" description="Helical" evidence="10">
    <location>
        <begin position="175"/>
        <end position="191"/>
    </location>
</feature>
<dbReference type="HAMAP" id="MF_01207">
    <property type="entry name" value="MsrQ"/>
    <property type="match status" value="1"/>
</dbReference>
<feature type="transmembrane region" description="Helical" evidence="10">
    <location>
        <begin position="79"/>
        <end position="99"/>
    </location>
</feature>
<accession>A0A1B8HS01</accession>
<dbReference type="RefSeq" id="WP_067399907.1">
    <property type="nucleotide sequence ID" value="NZ_LZEY01000006.1"/>
</dbReference>
<organism evidence="12 13">
    <name type="scientific">Morganella psychrotolerans</name>
    <dbReference type="NCBI Taxonomy" id="368603"/>
    <lineage>
        <taxon>Bacteria</taxon>
        <taxon>Pseudomonadati</taxon>
        <taxon>Pseudomonadota</taxon>
        <taxon>Gammaproteobacteria</taxon>
        <taxon>Enterobacterales</taxon>
        <taxon>Morganellaceae</taxon>
        <taxon>Morganella</taxon>
    </lineage>
</organism>
<dbReference type="PANTHER" id="PTHR36964">
    <property type="entry name" value="PROTEIN-METHIONINE-SULFOXIDE REDUCTASE HEME-BINDING SUBUNIT MSRQ"/>
    <property type="match status" value="1"/>
</dbReference>
<dbReference type="Pfam" id="PF01794">
    <property type="entry name" value="Ferric_reduct"/>
    <property type="match status" value="1"/>
</dbReference>
<dbReference type="Proteomes" id="UP000092377">
    <property type="component" value="Unassembled WGS sequence"/>
</dbReference>
<feature type="domain" description="Ferric oxidoreductase" evidence="11">
    <location>
        <begin position="47"/>
        <end position="160"/>
    </location>
</feature>
<comment type="cofactor">
    <cofactor evidence="10">
        <name>FMN</name>
        <dbReference type="ChEBI" id="CHEBI:58210"/>
    </cofactor>
    <text evidence="10">Binds 1 FMN per subunit.</text>
</comment>
<comment type="function">
    <text evidence="10">Part of the MsrPQ system that repairs oxidized periplasmic proteins containing methionine sulfoxide residues (Met-O), using respiratory chain electrons. Thus protects these proteins from oxidative-stress damage caused by reactive species of oxygen and chlorine generated by the host defense mechanisms. MsrPQ is essential for the maintenance of envelope integrity under bleach stress, rescuing a wide series of structurally unrelated periplasmic proteins from methionine oxidation. MsrQ provides electrons for reduction to the reductase catalytic subunit MsrP, using the quinone pool of the respiratory chain.</text>
</comment>
<evidence type="ECO:0000313" key="12">
    <source>
        <dbReference type="EMBL" id="OBU12371.1"/>
    </source>
</evidence>
<feature type="transmembrane region" description="Helical" evidence="10">
    <location>
        <begin position="12"/>
        <end position="29"/>
    </location>
</feature>
<dbReference type="GO" id="GO:0046872">
    <property type="term" value="F:metal ion binding"/>
    <property type="evidence" value="ECO:0007669"/>
    <property type="project" value="UniProtKB-KW"/>
</dbReference>
<keyword evidence="4 10" id="KW-0288">FMN</keyword>
<dbReference type="GO" id="GO:0009055">
    <property type="term" value="F:electron transfer activity"/>
    <property type="evidence" value="ECO:0007669"/>
    <property type="project" value="UniProtKB-UniRule"/>
</dbReference>
<protein>
    <recommendedName>
        <fullName evidence="10">Protein-methionine-sulfoxide reductase heme-binding subunit MsrQ</fullName>
    </recommendedName>
    <alternativeName>
        <fullName evidence="10">Flavocytochrome MsrQ</fullName>
    </alternativeName>
</protein>
<keyword evidence="3 10" id="KW-0349">Heme</keyword>
<name>A0A1B8HS01_9GAMM</name>
<dbReference type="GO" id="GO:0020037">
    <property type="term" value="F:heme binding"/>
    <property type="evidence" value="ECO:0007669"/>
    <property type="project" value="UniProtKB-UniRule"/>
</dbReference>
<keyword evidence="9 10" id="KW-0472">Membrane</keyword>
<dbReference type="GO" id="GO:0010181">
    <property type="term" value="F:FMN binding"/>
    <property type="evidence" value="ECO:0007669"/>
    <property type="project" value="UniProtKB-UniRule"/>
</dbReference>
<dbReference type="OrthoDB" id="9788328at2"/>
<evidence type="ECO:0000256" key="1">
    <source>
        <dbReference type="ARBA" id="ARBA00004141"/>
    </source>
</evidence>
<evidence type="ECO:0000256" key="7">
    <source>
        <dbReference type="ARBA" id="ARBA00022989"/>
    </source>
</evidence>
<evidence type="ECO:0000256" key="2">
    <source>
        <dbReference type="ARBA" id="ARBA00022448"/>
    </source>
</evidence>
<evidence type="ECO:0000256" key="5">
    <source>
        <dbReference type="ARBA" id="ARBA00022692"/>
    </source>
</evidence>
<gene>
    <name evidence="10" type="primary">msrQ</name>
    <name evidence="12" type="ORF">AYY18_15700</name>
</gene>
<dbReference type="GO" id="GO:0030091">
    <property type="term" value="P:protein repair"/>
    <property type="evidence" value="ECO:0007669"/>
    <property type="project" value="UniProtKB-UniRule"/>
</dbReference>
<feature type="transmembrane region" description="Helical" evidence="10">
    <location>
        <begin position="49"/>
        <end position="67"/>
    </location>
</feature>
<evidence type="ECO:0000256" key="9">
    <source>
        <dbReference type="ARBA" id="ARBA00023136"/>
    </source>
</evidence>
<comment type="subunit">
    <text evidence="10">Heterodimer of a catalytic subunit (MsrP) and a heme-binding subunit (MsrQ).</text>
</comment>
<comment type="similarity">
    <text evidence="10">Belongs to the MsrQ family.</text>
</comment>
<dbReference type="GO" id="GO:0005886">
    <property type="term" value="C:plasma membrane"/>
    <property type="evidence" value="ECO:0007669"/>
    <property type="project" value="UniProtKB-SubCell"/>
</dbReference>
<comment type="caution">
    <text evidence="12">The sequence shown here is derived from an EMBL/GenBank/DDBJ whole genome shotgun (WGS) entry which is preliminary data.</text>
</comment>
<evidence type="ECO:0000256" key="8">
    <source>
        <dbReference type="ARBA" id="ARBA00023004"/>
    </source>
</evidence>
<evidence type="ECO:0000256" key="4">
    <source>
        <dbReference type="ARBA" id="ARBA00022643"/>
    </source>
</evidence>
<keyword evidence="6 10" id="KW-0249">Electron transport</keyword>
<keyword evidence="10" id="KW-1003">Cell membrane</keyword>
<keyword evidence="10" id="KW-0479">Metal-binding</keyword>
<dbReference type="EMBL" id="LZEY01000006">
    <property type="protein sequence ID" value="OBU12371.1"/>
    <property type="molecule type" value="Genomic_DNA"/>
</dbReference>
<dbReference type="InterPro" id="IPR022837">
    <property type="entry name" value="MsrQ-like"/>
</dbReference>
<keyword evidence="5 10" id="KW-0812">Transmembrane</keyword>
<evidence type="ECO:0000256" key="10">
    <source>
        <dbReference type="HAMAP-Rule" id="MF_01207"/>
    </source>
</evidence>
<dbReference type="GO" id="GO:0016679">
    <property type="term" value="F:oxidoreductase activity, acting on diphenols and related substances as donors"/>
    <property type="evidence" value="ECO:0007669"/>
    <property type="project" value="TreeGrafter"/>
</dbReference>
<dbReference type="AlphaFoldDB" id="A0A1B8HS01"/>
<proteinExistence type="inferred from homology"/>
<dbReference type="PANTHER" id="PTHR36964:SF1">
    <property type="entry name" value="PROTEIN-METHIONINE-SULFOXIDE REDUCTASE HEME-BINDING SUBUNIT MSRQ"/>
    <property type="match status" value="1"/>
</dbReference>
<evidence type="ECO:0000259" key="11">
    <source>
        <dbReference type="Pfam" id="PF01794"/>
    </source>
</evidence>
<keyword evidence="2 10" id="KW-0813">Transport</keyword>
<reference evidence="13" key="1">
    <citation type="submission" date="2016-06" db="EMBL/GenBank/DDBJ databases">
        <authorList>
            <person name="Butler K."/>
        </authorList>
    </citation>
    <scope>NUCLEOTIDE SEQUENCE [LARGE SCALE GENOMIC DNA]</scope>
    <source>
        <strain evidence="13">GCSL-Mp20</strain>
    </source>
</reference>
<keyword evidence="7 10" id="KW-1133">Transmembrane helix</keyword>
<comment type="subcellular location">
    <subcellularLocation>
        <location evidence="10">Cell membrane</location>
        <topology evidence="10">Multi-pass membrane protein</topology>
    </subcellularLocation>
    <subcellularLocation>
        <location evidence="1">Membrane</location>
        <topology evidence="1">Multi-pass membrane protein</topology>
    </subcellularLocation>
</comment>
<evidence type="ECO:0000256" key="3">
    <source>
        <dbReference type="ARBA" id="ARBA00022617"/>
    </source>
</evidence>
<feature type="transmembrane region" description="Helical" evidence="10">
    <location>
        <begin position="111"/>
        <end position="132"/>
    </location>
</feature>
<evidence type="ECO:0000313" key="13">
    <source>
        <dbReference type="Proteomes" id="UP000092377"/>
    </source>
</evidence>
<feature type="transmembrane region" description="Helical" evidence="10">
    <location>
        <begin position="152"/>
        <end position="169"/>
    </location>
</feature>
<evidence type="ECO:0000256" key="6">
    <source>
        <dbReference type="ARBA" id="ARBA00022982"/>
    </source>
</evidence>
<comment type="cofactor">
    <cofactor evidence="10">
        <name>heme b</name>
        <dbReference type="ChEBI" id="CHEBI:60344"/>
    </cofactor>
    <text evidence="10">Binds 1 heme b (iron(II)-protoporphyrin IX) group per subunit.</text>
</comment>
<keyword evidence="8 10" id="KW-0408">Iron</keyword>
<sequence length="201" mass="23407">MIRLRHYPVINIFFHLMALLPLVWLVYALNFDKLSADPAKDIQHFTGITALRLLILIAVIPAAAHYLKWNSLYQTRKLLGLWCFTWATLHLASYLLLEIGINNIALFFSEIISRFYLISGAAGWIILLLMAVSSFNPVRIRLGDWWKRIHNLLYPLLLIVILHYILSVKTNTPEPVFYLILIILAYVHRFRQQRKIRSAGI</sequence>
<dbReference type="InterPro" id="IPR013130">
    <property type="entry name" value="Fe3_Rdtase_TM_dom"/>
</dbReference>